<evidence type="ECO:0000313" key="2">
    <source>
        <dbReference type="EMBL" id="SOC40770.1"/>
    </source>
</evidence>
<dbReference type="OrthoDB" id="2706710at2"/>
<keyword evidence="1" id="KW-1133">Transmembrane helix</keyword>
<protein>
    <recommendedName>
        <fullName evidence="4">DUF3311 domain-containing protein</fullName>
    </recommendedName>
</protein>
<evidence type="ECO:0000256" key="1">
    <source>
        <dbReference type="SAM" id="Phobius"/>
    </source>
</evidence>
<accession>A0A285UFX1</accession>
<keyword evidence="1" id="KW-0812">Transmembrane</keyword>
<dbReference type="Proteomes" id="UP000219412">
    <property type="component" value="Unassembled WGS sequence"/>
</dbReference>
<reference evidence="3" key="1">
    <citation type="submission" date="2017-08" db="EMBL/GenBank/DDBJ databases">
        <authorList>
            <person name="Varghese N."/>
            <person name="Submissions S."/>
        </authorList>
    </citation>
    <scope>NUCLEOTIDE SEQUENCE [LARGE SCALE GENOMIC DNA]</scope>
    <source>
        <strain evidence="3">DSM 23173</strain>
    </source>
</reference>
<keyword evidence="3" id="KW-1185">Reference proteome</keyword>
<evidence type="ECO:0000313" key="3">
    <source>
        <dbReference type="Proteomes" id="UP000219412"/>
    </source>
</evidence>
<proteinExistence type="predicted"/>
<dbReference type="EMBL" id="OBQF01000002">
    <property type="protein sequence ID" value="SOC40770.1"/>
    <property type="molecule type" value="Genomic_DNA"/>
</dbReference>
<feature type="transmembrane region" description="Helical" evidence="1">
    <location>
        <begin position="39"/>
        <end position="65"/>
    </location>
</feature>
<gene>
    <name evidence="2" type="ORF">SAMN05878391_1109</name>
</gene>
<evidence type="ECO:0008006" key="4">
    <source>
        <dbReference type="Google" id="ProtNLM"/>
    </source>
</evidence>
<sequence>MKATFKLPKTKKGWVSLGLVVFTLLLGIWPVIHLFNQDILIFGMPLLMLWSIVIIIMTTSVMMIINKIGGVE</sequence>
<feature type="transmembrane region" description="Helical" evidence="1">
    <location>
        <begin position="12"/>
        <end position="33"/>
    </location>
</feature>
<keyword evidence="1" id="KW-0472">Membrane</keyword>
<name>A0A285UFX1_9STAP</name>
<dbReference type="AlphaFoldDB" id="A0A285UFX1"/>
<organism evidence="2 3">
    <name type="scientific">Salinicoccus kekensis</name>
    <dbReference type="NCBI Taxonomy" id="714307"/>
    <lineage>
        <taxon>Bacteria</taxon>
        <taxon>Bacillati</taxon>
        <taxon>Bacillota</taxon>
        <taxon>Bacilli</taxon>
        <taxon>Bacillales</taxon>
        <taxon>Staphylococcaceae</taxon>
        <taxon>Salinicoccus</taxon>
    </lineage>
</organism>